<gene>
    <name evidence="9" type="ORF">PV06_03949</name>
</gene>
<keyword evidence="4" id="KW-0408">Iron</keyword>
<dbReference type="STRING" id="215243.A0A0D2DRK2"/>
<evidence type="ECO:0000256" key="3">
    <source>
        <dbReference type="ARBA" id="ARBA00023002"/>
    </source>
</evidence>
<dbReference type="Gene3D" id="3.10.180.80">
    <property type="entry name" value="Uncharacterised protein PF07063, DUF1338"/>
    <property type="match status" value="1"/>
</dbReference>
<dbReference type="RefSeq" id="XP_016265784.1">
    <property type="nucleotide sequence ID" value="XM_016404779.1"/>
</dbReference>
<dbReference type="GO" id="GO:0051213">
    <property type="term" value="F:dioxygenase activity"/>
    <property type="evidence" value="ECO:0007669"/>
    <property type="project" value="UniProtKB-KW"/>
</dbReference>
<dbReference type="PANTHER" id="PTHR39479">
    <property type="match status" value="1"/>
</dbReference>
<dbReference type="HOGENOM" id="CLU_026640_0_0_1"/>
<dbReference type="CDD" id="cd16348">
    <property type="entry name" value="VOC_YdcJ_like"/>
    <property type="match status" value="1"/>
</dbReference>
<dbReference type="InterPro" id="IPR009770">
    <property type="entry name" value="HGLS"/>
</dbReference>
<dbReference type="EC" id="1.13.11.93" evidence="6"/>
<dbReference type="InterPro" id="IPR047869">
    <property type="entry name" value="YdcJ_bac-like"/>
</dbReference>
<protein>
    <recommendedName>
        <fullName evidence="7">2-oxoadipate dioxygenase/decarboxylase</fullName>
        <ecNumber evidence="6">1.13.11.93</ecNumber>
    </recommendedName>
    <alternativeName>
        <fullName evidence="8">2-hydroxyglutarate synthase</fullName>
    </alternativeName>
</protein>
<evidence type="ECO:0000313" key="9">
    <source>
        <dbReference type="EMBL" id="KIW45568.1"/>
    </source>
</evidence>
<accession>A0A0D2DRK2</accession>
<evidence type="ECO:0000256" key="4">
    <source>
        <dbReference type="ARBA" id="ARBA00023004"/>
    </source>
</evidence>
<proteinExistence type="inferred from homology"/>
<evidence type="ECO:0000256" key="5">
    <source>
        <dbReference type="ARBA" id="ARBA00035013"/>
    </source>
</evidence>
<dbReference type="PANTHER" id="PTHR39479:SF2">
    <property type="entry name" value="2-OXOADIPATE DIOXYGENASE_DECARBOXYLASE"/>
    <property type="match status" value="1"/>
</dbReference>
<dbReference type="SMART" id="SM01150">
    <property type="entry name" value="DUF1338"/>
    <property type="match status" value="1"/>
</dbReference>
<dbReference type="EMBL" id="KN847334">
    <property type="protein sequence ID" value="KIW45568.1"/>
    <property type="molecule type" value="Genomic_DNA"/>
</dbReference>
<dbReference type="AlphaFoldDB" id="A0A0D2DRK2"/>
<dbReference type="GeneID" id="27356023"/>
<comment type="similarity">
    <text evidence="5">Belongs to the 2-oxoadipate dioxygenase/decarboxylase family.</text>
</comment>
<sequence>MSTVVHASPPTTADDINVQHLVDKDDLRNTFALAMSAMYKAEVPLYGDLVRIVKDVNQACKAETPLEERLDLERHGAIRLGTPYELRTIRRIFALIGLHPVDYYDLSVAGLPMHATAFRPVDPEALSKNPFRVFTTLLRPELLRPEPRELALSLLIRRNIFSDELTKLIGVGEDQGGFYPHQAENFILEAMKTFKWHSVAAATLDDYQKLGAEHPILADITCFNSAHINHLTPRTLDIDRAETQMKAEGLAIKSRIEGPPARKSPILLRQTSFLALREQTSFHVRGSTNLEPGSHKARFGEIEERGAALTTKGRKLYNSLLTEALEALTSAETDAEDSFNQIFDRFPDHWETMLRRGLVFFECRCTSKAREGAFSGSSSRVPLSKLVEGGIVRTVPITYEDFLPFSAAGIFRSNLYSSSEENSCGFEPFEDRQGLEAALGCQIADSQYIYAELQRQSLEKCASTLGLQEIVLDNEV</sequence>
<keyword evidence="2" id="KW-0223">Dioxygenase</keyword>
<evidence type="ECO:0000256" key="7">
    <source>
        <dbReference type="ARBA" id="ARBA00035034"/>
    </source>
</evidence>
<evidence type="ECO:0000256" key="8">
    <source>
        <dbReference type="ARBA" id="ARBA00035045"/>
    </source>
</evidence>
<dbReference type="Pfam" id="PF07063">
    <property type="entry name" value="HGLS"/>
    <property type="match status" value="1"/>
</dbReference>
<evidence type="ECO:0000256" key="2">
    <source>
        <dbReference type="ARBA" id="ARBA00022964"/>
    </source>
</evidence>
<evidence type="ECO:0000313" key="10">
    <source>
        <dbReference type="Proteomes" id="UP000053342"/>
    </source>
</evidence>
<dbReference type="OrthoDB" id="189997at2759"/>
<reference evidence="9 10" key="1">
    <citation type="submission" date="2015-01" db="EMBL/GenBank/DDBJ databases">
        <title>The Genome Sequence of Exophiala oligosperma CBS72588.</title>
        <authorList>
            <consortium name="The Broad Institute Genomics Platform"/>
            <person name="Cuomo C."/>
            <person name="de Hoog S."/>
            <person name="Gorbushina A."/>
            <person name="Stielow B."/>
            <person name="Teixiera M."/>
            <person name="Abouelleil A."/>
            <person name="Chapman S.B."/>
            <person name="Priest M."/>
            <person name="Young S.K."/>
            <person name="Wortman J."/>
            <person name="Nusbaum C."/>
            <person name="Birren B."/>
        </authorList>
    </citation>
    <scope>NUCLEOTIDE SEQUENCE [LARGE SCALE GENOMIC DNA]</scope>
    <source>
        <strain evidence="9 10">CBS 72588</strain>
    </source>
</reference>
<comment type="cofactor">
    <cofactor evidence="1">
        <name>Fe(2+)</name>
        <dbReference type="ChEBI" id="CHEBI:29033"/>
    </cofactor>
</comment>
<dbReference type="Proteomes" id="UP000053342">
    <property type="component" value="Unassembled WGS sequence"/>
</dbReference>
<evidence type="ECO:0000256" key="6">
    <source>
        <dbReference type="ARBA" id="ARBA00035023"/>
    </source>
</evidence>
<evidence type="ECO:0000256" key="1">
    <source>
        <dbReference type="ARBA" id="ARBA00001954"/>
    </source>
</evidence>
<keyword evidence="3" id="KW-0560">Oxidoreductase</keyword>
<keyword evidence="10" id="KW-1185">Reference proteome</keyword>
<dbReference type="VEuPathDB" id="FungiDB:PV06_03949"/>
<name>A0A0D2DRK2_9EURO</name>
<organism evidence="9 10">
    <name type="scientific">Exophiala oligosperma</name>
    <dbReference type="NCBI Taxonomy" id="215243"/>
    <lineage>
        <taxon>Eukaryota</taxon>
        <taxon>Fungi</taxon>
        <taxon>Dikarya</taxon>
        <taxon>Ascomycota</taxon>
        <taxon>Pezizomycotina</taxon>
        <taxon>Eurotiomycetes</taxon>
        <taxon>Chaetothyriomycetidae</taxon>
        <taxon>Chaetothyriales</taxon>
        <taxon>Herpotrichiellaceae</taxon>
        <taxon>Exophiala</taxon>
    </lineage>
</organism>